<dbReference type="OrthoDB" id="9801945at2"/>
<dbReference type="InterPro" id="IPR044672">
    <property type="entry name" value="MOCS2A"/>
</dbReference>
<dbReference type="CDD" id="cd00754">
    <property type="entry name" value="Ubl_MoaD"/>
    <property type="match status" value="1"/>
</dbReference>
<evidence type="ECO:0000313" key="6">
    <source>
        <dbReference type="Proteomes" id="UP000077927"/>
    </source>
</evidence>
<reference evidence="4 6" key="1">
    <citation type="submission" date="2015-09" db="EMBL/GenBank/DDBJ databases">
        <authorList>
            <person name="Xu Y."/>
            <person name="Nagy A."/>
            <person name="Liu N.T."/>
            <person name="Nou X."/>
        </authorList>
    </citation>
    <scope>NUCLEOTIDE SEQUENCE [LARGE SCALE GENOMIC DNA]</scope>
    <source>
        <strain evidence="4 6">FC1138</strain>
    </source>
</reference>
<dbReference type="InterPro" id="IPR016155">
    <property type="entry name" value="Mopterin_synth/thiamin_S_b"/>
</dbReference>
<evidence type="ECO:0000256" key="3">
    <source>
        <dbReference type="ARBA" id="ARBA00024247"/>
    </source>
</evidence>
<dbReference type="InterPro" id="IPR012675">
    <property type="entry name" value="Beta-grasp_dom_sf"/>
</dbReference>
<dbReference type="GO" id="GO:0006777">
    <property type="term" value="P:Mo-molybdopterin cofactor biosynthetic process"/>
    <property type="evidence" value="ECO:0007669"/>
    <property type="project" value="InterPro"/>
</dbReference>
<dbReference type="InterPro" id="IPR003749">
    <property type="entry name" value="ThiS/MoaD-like"/>
</dbReference>
<dbReference type="PANTHER" id="PTHR33359">
    <property type="entry name" value="MOLYBDOPTERIN SYNTHASE SULFUR CARRIER SUBUNIT"/>
    <property type="match status" value="1"/>
</dbReference>
<dbReference type="RefSeq" id="WP_021192520.1">
    <property type="nucleotide sequence ID" value="NZ_CP012606.1"/>
</dbReference>
<name>A0A192A3K9_9RALS</name>
<keyword evidence="7" id="KW-1185">Reference proteome</keyword>
<evidence type="ECO:0000313" key="7">
    <source>
        <dbReference type="Proteomes" id="UP000078572"/>
    </source>
</evidence>
<reference evidence="7" key="2">
    <citation type="submission" date="2016-06" db="EMBL/GenBank/DDBJ databases">
        <authorList>
            <person name="Xu Y."/>
            <person name="Nagy A."/>
            <person name="Yan X."/>
            <person name="Kim S.W."/>
            <person name="Haley B."/>
            <person name="Liu N.T."/>
            <person name="Nou X."/>
        </authorList>
    </citation>
    <scope>NUCLEOTIDE SEQUENCE [LARGE SCALE GENOMIC DNA]</scope>
    <source>
        <strain evidence="7">ATCC 49129</strain>
    </source>
</reference>
<dbReference type="Gene3D" id="3.10.20.30">
    <property type="match status" value="1"/>
</dbReference>
<dbReference type="STRING" id="190721.ACS15_4254"/>
<keyword evidence="1" id="KW-0547">Nucleotide-binding</keyword>
<protein>
    <recommendedName>
        <fullName evidence="3">Molybdopterin synthase sulfur carrier subunit</fullName>
    </recommendedName>
</protein>
<dbReference type="NCBIfam" id="TIGR01682">
    <property type="entry name" value="moaD"/>
    <property type="match status" value="1"/>
</dbReference>
<evidence type="ECO:0000313" key="4">
    <source>
        <dbReference type="EMBL" id="ANH76316.1"/>
    </source>
</evidence>
<evidence type="ECO:0000256" key="2">
    <source>
        <dbReference type="ARBA" id="ARBA00024200"/>
    </source>
</evidence>
<gene>
    <name evidence="5" type="ORF">A9Y76_20050</name>
    <name evidence="4" type="ORF">ACS15_4254</name>
</gene>
<comment type="similarity">
    <text evidence="2">Belongs to the MoaD family.</text>
</comment>
<evidence type="ECO:0000313" key="5">
    <source>
        <dbReference type="EMBL" id="ANJ74856.1"/>
    </source>
</evidence>
<evidence type="ECO:0000256" key="1">
    <source>
        <dbReference type="ARBA" id="ARBA00022741"/>
    </source>
</evidence>
<proteinExistence type="inferred from homology"/>
<dbReference type="KEGG" id="rin:ACS15_4254"/>
<accession>A0A192A3K9</accession>
<dbReference type="PANTHER" id="PTHR33359:SF1">
    <property type="entry name" value="MOLYBDOPTERIN SYNTHASE SULFUR CARRIER SUBUNIT"/>
    <property type="match status" value="1"/>
</dbReference>
<dbReference type="GeneID" id="61528329"/>
<dbReference type="AlphaFoldDB" id="A0A192A3K9"/>
<reference evidence="5" key="3">
    <citation type="submission" date="2016-06" db="EMBL/GenBank/DDBJ databases">
        <authorList>
            <person name="Kjaerup R.B."/>
            <person name="Dalgaard T.S."/>
            <person name="Juul-Madsen H.R."/>
        </authorList>
    </citation>
    <scope>NUCLEOTIDE SEQUENCE [LARGE SCALE GENOMIC DNA]</scope>
    <source>
        <strain evidence="5">ATCC 49129</strain>
    </source>
</reference>
<sequence>MKLNIRYFASIREQLGITQETIDIDVPELSIDALRSTLAARHAQTAEALRTGRAVRAAVNQETVDGAFIVREDCEVAFFPPVTGG</sequence>
<dbReference type="GO" id="GO:0000166">
    <property type="term" value="F:nucleotide binding"/>
    <property type="evidence" value="ECO:0007669"/>
    <property type="project" value="UniProtKB-KW"/>
</dbReference>
<dbReference type="EMBL" id="CP016023">
    <property type="protein sequence ID" value="ANJ74856.1"/>
    <property type="molecule type" value="Genomic_DNA"/>
</dbReference>
<dbReference type="GO" id="GO:1990133">
    <property type="term" value="C:molybdopterin adenylyltransferase complex"/>
    <property type="evidence" value="ECO:0007669"/>
    <property type="project" value="TreeGrafter"/>
</dbReference>
<dbReference type="SUPFAM" id="SSF54285">
    <property type="entry name" value="MoaD/ThiS"/>
    <property type="match status" value="1"/>
</dbReference>
<dbReference type="PATRIC" id="fig|190721.6.peg.4202"/>
<dbReference type="Proteomes" id="UP000078572">
    <property type="component" value="Chromosome 2"/>
</dbReference>
<dbReference type="EMBL" id="CP012606">
    <property type="protein sequence ID" value="ANH76316.1"/>
    <property type="molecule type" value="Genomic_DNA"/>
</dbReference>
<organism evidence="5 7">
    <name type="scientific">Ralstonia insidiosa</name>
    <dbReference type="NCBI Taxonomy" id="190721"/>
    <lineage>
        <taxon>Bacteria</taxon>
        <taxon>Pseudomonadati</taxon>
        <taxon>Pseudomonadota</taxon>
        <taxon>Betaproteobacteria</taxon>
        <taxon>Burkholderiales</taxon>
        <taxon>Burkholderiaceae</taxon>
        <taxon>Ralstonia</taxon>
    </lineage>
</organism>
<dbReference type="Pfam" id="PF02597">
    <property type="entry name" value="ThiS"/>
    <property type="match status" value="1"/>
</dbReference>
<dbReference type="Proteomes" id="UP000077927">
    <property type="component" value="Chromosome 2"/>
</dbReference>